<name>A0AA95HEL3_9GAMM</name>
<organism evidence="1">
    <name type="scientific">Candidatus Thiothrix putei</name>
    <dbReference type="NCBI Taxonomy" id="3080811"/>
    <lineage>
        <taxon>Bacteria</taxon>
        <taxon>Pseudomonadati</taxon>
        <taxon>Pseudomonadota</taxon>
        <taxon>Gammaproteobacteria</taxon>
        <taxon>Thiotrichales</taxon>
        <taxon>Thiotrichaceae</taxon>
        <taxon>Thiothrix</taxon>
    </lineage>
</organism>
<reference evidence="1" key="1">
    <citation type="journal article" date="2023" name="Int. J. Mol. Sci.">
        <title>Metagenomics Revealed a New Genus 'Candidatus Thiocaldithrix dubininis' gen. nov., sp. nov. and a New Species 'Candidatus Thiothrix putei' sp. nov. in the Family Thiotrichaceae, Some Members of Which Have Traits of Both Na+- and H+-Motive Energetics.</title>
        <authorList>
            <person name="Ravin N.V."/>
            <person name="Muntyan M.S."/>
            <person name="Smolyakov D.D."/>
            <person name="Rudenko T.S."/>
            <person name="Beletsky A.V."/>
            <person name="Mardanov A.V."/>
            <person name="Grabovich M.Y."/>
        </authorList>
    </citation>
    <scope>NUCLEOTIDE SEQUENCE</scope>
    <source>
        <strain evidence="1">GKL-02</strain>
    </source>
</reference>
<proteinExistence type="predicted"/>
<dbReference type="AlphaFoldDB" id="A0AA95HEL3"/>
<dbReference type="KEGG" id="tput:QJT81_16455"/>
<dbReference type="EMBL" id="CP124756">
    <property type="protein sequence ID" value="WGZ93386.1"/>
    <property type="molecule type" value="Genomic_DNA"/>
</dbReference>
<reference evidence="1" key="2">
    <citation type="submission" date="2023-04" db="EMBL/GenBank/DDBJ databases">
        <authorList>
            <person name="Beletskiy A.V."/>
            <person name="Mardanov A.V."/>
            <person name="Ravin N.V."/>
        </authorList>
    </citation>
    <scope>NUCLEOTIDE SEQUENCE</scope>
    <source>
        <strain evidence="1">GKL-02</strain>
    </source>
</reference>
<sequence length="49" mass="5445">MTVYVNGNYKGAVTCSTEAPTSVVFTVAGDEYPKAKELARKLQHNFMNY</sequence>
<evidence type="ECO:0000313" key="1">
    <source>
        <dbReference type="EMBL" id="WGZ93386.1"/>
    </source>
</evidence>
<accession>A0AA95HEL3</accession>
<gene>
    <name evidence="1" type="ORF">QJT81_16455</name>
</gene>
<dbReference type="Proteomes" id="UP001301326">
    <property type="component" value="Chromosome"/>
</dbReference>
<protein>
    <submittedName>
        <fullName evidence="1">Uncharacterized protein</fullName>
    </submittedName>
</protein>